<evidence type="ECO:0000313" key="2">
    <source>
        <dbReference type="Proteomes" id="UP001500888"/>
    </source>
</evidence>
<dbReference type="Proteomes" id="UP001500888">
    <property type="component" value="Unassembled WGS sequence"/>
</dbReference>
<accession>A0ABP7J1N5</accession>
<comment type="caution">
    <text evidence="1">The sequence shown here is derived from an EMBL/GenBank/DDBJ whole genome shotgun (WGS) entry which is preliminary data.</text>
</comment>
<organism evidence="1 2">
    <name type="scientific">Sphaerisporangium flaviroseum</name>
    <dbReference type="NCBI Taxonomy" id="509199"/>
    <lineage>
        <taxon>Bacteria</taxon>
        <taxon>Bacillati</taxon>
        <taxon>Actinomycetota</taxon>
        <taxon>Actinomycetes</taxon>
        <taxon>Streptosporangiales</taxon>
        <taxon>Streptosporangiaceae</taxon>
        <taxon>Sphaerisporangium</taxon>
    </lineage>
</organism>
<evidence type="ECO:0000313" key="1">
    <source>
        <dbReference type="EMBL" id="GAA3831433.1"/>
    </source>
</evidence>
<dbReference type="EMBL" id="BAAAZR010000028">
    <property type="protein sequence ID" value="GAA3831433.1"/>
    <property type="molecule type" value="Genomic_DNA"/>
</dbReference>
<gene>
    <name evidence="1" type="ORF">GCM10022226_60710</name>
</gene>
<name>A0ABP7J1N5_9ACTN</name>
<protein>
    <submittedName>
        <fullName evidence="1">Uncharacterized protein</fullName>
    </submittedName>
</protein>
<sequence>MHLHCYSWTGAGDDLRREGERRPPLPPGDLAAFRASPLPPMRTCDWLLKPATRIDTSPPTVTEAQTWLADRYGTAEPSFLHPADEARIGLDLRLKIAEESLAGGTDVLWGIWLKAGGFICLVVVCCSPNRHADYPCPCRLTSP</sequence>
<reference evidence="2" key="1">
    <citation type="journal article" date="2019" name="Int. J. Syst. Evol. Microbiol.">
        <title>The Global Catalogue of Microorganisms (GCM) 10K type strain sequencing project: providing services to taxonomists for standard genome sequencing and annotation.</title>
        <authorList>
            <consortium name="The Broad Institute Genomics Platform"/>
            <consortium name="The Broad Institute Genome Sequencing Center for Infectious Disease"/>
            <person name="Wu L."/>
            <person name="Ma J."/>
        </authorList>
    </citation>
    <scope>NUCLEOTIDE SEQUENCE [LARGE SCALE GENOMIC DNA]</scope>
    <source>
        <strain evidence="2">JCM 16908</strain>
    </source>
</reference>
<dbReference type="RefSeq" id="WP_344947832.1">
    <property type="nucleotide sequence ID" value="NZ_BAAAZR010000028.1"/>
</dbReference>
<proteinExistence type="predicted"/>
<keyword evidence="2" id="KW-1185">Reference proteome</keyword>